<dbReference type="Proteomes" id="UP000708576">
    <property type="component" value="Unassembled WGS sequence"/>
</dbReference>
<feature type="domain" description="Fe-containing alcohol dehydrogenase-like C-terminal" evidence="3">
    <location>
        <begin position="189"/>
        <end position="385"/>
    </location>
</feature>
<dbReference type="EMBL" id="JAGUCO010000014">
    <property type="protein sequence ID" value="MBS2099711.1"/>
    <property type="molecule type" value="Genomic_DNA"/>
</dbReference>
<reference evidence="4 5" key="1">
    <citation type="journal article" date="2015" name="Int. J. Syst. Evol. Microbiol.">
        <title>Carboxylicivirga linearis sp. nov., isolated from a sea cucumber culture pond.</title>
        <authorList>
            <person name="Wang F.Q."/>
            <person name="Zhou Y.X."/>
            <person name="Lin X.Z."/>
            <person name="Chen G.J."/>
            <person name="Du Z.J."/>
        </authorList>
    </citation>
    <scope>NUCLEOTIDE SEQUENCE [LARGE SCALE GENOMIC DNA]</scope>
    <source>
        <strain evidence="4 5">FB218</strain>
    </source>
</reference>
<dbReference type="PANTHER" id="PTHR43633:SF1">
    <property type="entry name" value="ALCOHOL DEHYDROGENASE YQHD"/>
    <property type="match status" value="1"/>
</dbReference>
<feature type="domain" description="Alcohol dehydrogenase iron-type/glycerol dehydrogenase GldA" evidence="2">
    <location>
        <begin position="9"/>
        <end position="177"/>
    </location>
</feature>
<evidence type="ECO:0000313" key="4">
    <source>
        <dbReference type="EMBL" id="MBS2099711.1"/>
    </source>
</evidence>
<dbReference type="RefSeq" id="WP_212216955.1">
    <property type="nucleotide sequence ID" value="NZ_JAGUCO010000014.1"/>
</dbReference>
<name>A0ABS5JXW2_9BACT</name>
<accession>A0ABS5JXW2</accession>
<dbReference type="InterPro" id="IPR001670">
    <property type="entry name" value="ADH_Fe/GldA"/>
</dbReference>
<dbReference type="InterPro" id="IPR056798">
    <property type="entry name" value="ADH_Fe_C"/>
</dbReference>
<evidence type="ECO:0000259" key="3">
    <source>
        <dbReference type="Pfam" id="PF25137"/>
    </source>
</evidence>
<dbReference type="CDD" id="cd08187">
    <property type="entry name" value="BDH"/>
    <property type="match status" value="1"/>
</dbReference>
<protein>
    <submittedName>
        <fullName evidence="4">Iron-containing alcohol dehydrogenase</fullName>
    </submittedName>
</protein>
<dbReference type="Pfam" id="PF00465">
    <property type="entry name" value="Fe-ADH"/>
    <property type="match status" value="1"/>
</dbReference>
<dbReference type="PANTHER" id="PTHR43633">
    <property type="entry name" value="ALCOHOL DEHYDROGENASE YQHD"/>
    <property type="match status" value="1"/>
</dbReference>
<comment type="caution">
    <text evidence="4">The sequence shown here is derived from an EMBL/GenBank/DDBJ whole genome shotgun (WGS) entry which is preliminary data.</text>
</comment>
<dbReference type="InterPro" id="IPR018211">
    <property type="entry name" value="ADH_Fe_CS"/>
</dbReference>
<keyword evidence="5" id="KW-1185">Reference proteome</keyword>
<evidence type="ECO:0000256" key="1">
    <source>
        <dbReference type="ARBA" id="ARBA00023002"/>
    </source>
</evidence>
<evidence type="ECO:0000313" key="5">
    <source>
        <dbReference type="Proteomes" id="UP000708576"/>
    </source>
</evidence>
<sequence length="387" mass="42055">MNNFHFHNPVKILFGKGELSNFKDEIPAGSKVMMLYGGGSIKKNGVYDKVTEQLSGFDVTEFGGIEANPKYETLMKAVEVVREKNIDFLLAVGGGSVVDGTKFVSAAAHYPNGDPWNILAKGDVAGIVNPLPIGAVLTLPATGSEMNGNSVVSKIETKEKLAFGTPLVMPQFSVLDPTVIASLPERQIANGIVDAFVHVMEQYLTYPVNAPIQDRFAEGILSTLIEEGPKVLKDPTDYDSAANFMWAATMALNGLIATGVPQDWSTHMIGHELTALHGIDHARTLAVVLPGVMKVMLANKKEKILQYGAKVWDVTKGTEDEKVEATIQKTVDFFESVGIQTRGADYELKEDTVSEVCQRFEQRGVNALGEKGDLTVEKVKEILETQL</sequence>
<proteinExistence type="predicted"/>
<evidence type="ECO:0000259" key="2">
    <source>
        <dbReference type="Pfam" id="PF00465"/>
    </source>
</evidence>
<gene>
    <name evidence="4" type="ORF">KEM10_15565</name>
</gene>
<dbReference type="PROSITE" id="PS00060">
    <property type="entry name" value="ADH_IRON_2"/>
    <property type="match status" value="1"/>
</dbReference>
<dbReference type="Gene3D" id="1.20.1090.10">
    <property type="entry name" value="Dehydroquinate synthase-like - alpha domain"/>
    <property type="match status" value="1"/>
</dbReference>
<keyword evidence="1" id="KW-0560">Oxidoreductase</keyword>
<dbReference type="InterPro" id="IPR044731">
    <property type="entry name" value="BDH-like"/>
</dbReference>
<dbReference type="Gene3D" id="3.40.50.1970">
    <property type="match status" value="1"/>
</dbReference>
<dbReference type="Pfam" id="PF25137">
    <property type="entry name" value="ADH_Fe_C"/>
    <property type="match status" value="1"/>
</dbReference>
<dbReference type="SUPFAM" id="SSF56796">
    <property type="entry name" value="Dehydroquinate synthase-like"/>
    <property type="match status" value="1"/>
</dbReference>
<organism evidence="4 5">
    <name type="scientific">Carboxylicivirga linearis</name>
    <dbReference type="NCBI Taxonomy" id="1628157"/>
    <lineage>
        <taxon>Bacteria</taxon>
        <taxon>Pseudomonadati</taxon>
        <taxon>Bacteroidota</taxon>
        <taxon>Bacteroidia</taxon>
        <taxon>Marinilabiliales</taxon>
        <taxon>Marinilabiliaceae</taxon>
        <taxon>Carboxylicivirga</taxon>
    </lineage>
</organism>
<dbReference type="PROSITE" id="PS00913">
    <property type="entry name" value="ADH_IRON_1"/>
    <property type="match status" value="1"/>
</dbReference>